<name>A0A136M075_9BACT</name>
<dbReference type="AlphaFoldDB" id="A0A136M075"/>
<reference evidence="2 3" key="1">
    <citation type="submission" date="2015-02" db="EMBL/GenBank/DDBJ databases">
        <title>Improved understanding of the partial-nitritation anammox process through 23 genomes representing the majority of the microbial community.</title>
        <authorList>
            <person name="Speth D.R."/>
            <person name="In T Zandt M."/>
            <person name="Guerrero Cruz S."/>
            <person name="Jetten M.S."/>
            <person name="Dutilh B.E."/>
        </authorList>
    </citation>
    <scope>NUCLEOTIDE SEQUENCE [LARGE SCALE GENOMIC DNA]</scope>
    <source>
        <strain evidence="2">OLB20</strain>
    </source>
</reference>
<comment type="caution">
    <text evidence="2">The sequence shown here is derived from an EMBL/GenBank/DDBJ whole genome shotgun (WGS) entry which is preliminary data.</text>
</comment>
<accession>A0A136M075</accession>
<dbReference type="InterPro" id="IPR012337">
    <property type="entry name" value="RNaseH-like_sf"/>
</dbReference>
<feature type="domain" description="RNase H type-1" evidence="1">
    <location>
        <begin position="2"/>
        <end position="133"/>
    </location>
</feature>
<dbReference type="STRING" id="1617426.TR69_WS6001000166"/>
<dbReference type="InterPro" id="IPR036397">
    <property type="entry name" value="RNaseH_sf"/>
</dbReference>
<dbReference type="Pfam" id="PF13456">
    <property type="entry name" value="RVT_3"/>
    <property type="match status" value="1"/>
</dbReference>
<proteinExistence type="predicted"/>
<dbReference type="GO" id="GO:0004523">
    <property type="term" value="F:RNA-DNA hybrid ribonuclease activity"/>
    <property type="evidence" value="ECO:0007669"/>
    <property type="project" value="InterPro"/>
</dbReference>
<dbReference type="PANTHER" id="PTHR46387">
    <property type="entry name" value="POLYNUCLEOTIDYL TRANSFERASE, RIBONUCLEASE H-LIKE SUPERFAMILY PROTEIN"/>
    <property type="match status" value="1"/>
</dbReference>
<dbReference type="GO" id="GO:0003676">
    <property type="term" value="F:nucleic acid binding"/>
    <property type="evidence" value="ECO:0007669"/>
    <property type="project" value="InterPro"/>
</dbReference>
<evidence type="ECO:0000313" key="2">
    <source>
        <dbReference type="EMBL" id="KXK27292.1"/>
    </source>
</evidence>
<dbReference type="SUPFAM" id="SSF53098">
    <property type="entry name" value="Ribonuclease H-like"/>
    <property type="match status" value="1"/>
</dbReference>
<dbReference type="Proteomes" id="UP000070457">
    <property type="component" value="Unassembled WGS sequence"/>
</dbReference>
<organism evidence="2 3">
    <name type="scientific">candidate division WS6 bacterium OLB20</name>
    <dbReference type="NCBI Taxonomy" id="1617426"/>
    <lineage>
        <taxon>Bacteria</taxon>
        <taxon>Candidatus Dojkabacteria</taxon>
    </lineage>
</organism>
<dbReference type="PROSITE" id="PS50879">
    <property type="entry name" value="RNASE_H_1"/>
    <property type="match status" value="1"/>
</dbReference>
<protein>
    <submittedName>
        <fullName evidence="2">14.7 kDa ribonuclease H-like protein</fullName>
    </submittedName>
</protein>
<dbReference type="Gene3D" id="3.30.420.10">
    <property type="entry name" value="Ribonuclease H-like superfamily/Ribonuclease H"/>
    <property type="match status" value="1"/>
</dbReference>
<evidence type="ECO:0000259" key="1">
    <source>
        <dbReference type="PROSITE" id="PS50879"/>
    </source>
</evidence>
<evidence type="ECO:0000313" key="3">
    <source>
        <dbReference type="Proteomes" id="UP000070457"/>
    </source>
</evidence>
<dbReference type="EMBL" id="JYNZ01000002">
    <property type="protein sequence ID" value="KXK27292.1"/>
    <property type="molecule type" value="Genomic_DNA"/>
</dbReference>
<dbReference type="PANTHER" id="PTHR46387:SF2">
    <property type="entry name" value="RIBONUCLEASE HI"/>
    <property type="match status" value="1"/>
</dbReference>
<dbReference type="InterPro" id="IPR002156">
    <property type="entry name" value="RNaseH_domain"/>
</dbReference>
<dbReference type="CDD" id="cd09279">
    <property type="entry name" value="RNase_HI_like"/>
    <property type="match status" value="1"/>
</dbReference>
<sequence length="136" mass="15170">MEDLKGRLFTDGGARGNPGPAGLGAILFAEDHRMLGFDARYGGELTNNQAEYRALLMGLDLAIEHGIRDLLVYMDSELAVKQMKGEYRVKNDDIAQLKTQVDARLAKFDSVGFIHVPREQNRHADRLVNIVLDSRS</sequence>
<gene>
    <name evidence="2" type="primary">rnhA</name>
    <name evidence="2" type="ORF">TR69_WS6001000166</name>
</gene>